<proteinExistence type="predicted"/>
<keyword evidence="2" id="KW-1185">Reference proteome</keyword>
<protein>
    <submittedName>
        <fullName evidence="1">Uncharacterized protein</fullName>
    </submittedName>
</protein>
<gene>
    <name evidence="1" type="ORF">ACCO45_000867</name>
</gene>
<evidence type="ECO:0000313" key="1">
    <source>
        <dbReference type="EMBL" id="KAL3963863.1"/>
    </source>
</evidence>
<comment type="caution">
    <text evidence="1">The sequence shown here is derived from an EMBL/GenBank/DDBJ whole genome shotgun (WGS) entry which is preliminary data.</text>
</comment>
<organism evidence="1 2">
    <name type="scientific">Purpureocillium lilacinum</name>
    <name type="common">Paecilomyces lilacinus</name>
    <dbReference type="NCBI Taxonomy" id="33203"/>
    <lineage>
        <taxon>Eukaryota</taxon>
        <taxon>Fungi</taxon>
        <taxon>Dikarya</taxon>
        <taxon>Ascomycota</taxon>
        <taxon>Pezizomycotina</taxon>
        <taxon>Sordariomycetes</taxon>
        <taxon>Hypocreomycetidae</taxon>
        <taxon>Hypocreales</taxon>
        <taxon>Ophiocordycipitaceae</taxon>
        <taxon>Purpureocillium</taxon>
    </lineage>
</organism>
<accession>A0ACC4E8M5</accession>
<dbReference type="EMBL" id="JBGNUJ010000002">
    <property type="protein sequence ID" value="KAL3963863.1"/>
    <property type="molecule type" value="Genomic_DNA"/>
</dbReference>
<reference evidence="1" key="1">
    <citation type="submission" date="2024-12" db="EMBL/GenBank/DDBJ databases">
        <title>Comparative genomics and development of molecular markers within Purpureocillium lilacinum and among Purpureocillium species.</title>
        <authorList>
            <person name="Yeh Z.-Y."/>
            <person name="Ni N.-T."/>
            <person name="Lo P.-H."/>
            <person name="Mushyakhwo K."/>
            <person name="Lin C.-F."/>
            <person name="Nai Y.-S."/>
        </authorList>
    </citation>
    <scope>NUCLEOTIDE SEQUENCE</scope>
    <source>
        <strain evidence="1">NCHU-NPUST-175</strain>
    </source>
</reference>
<name>A0ACC4E8M5_PURLI</name>
<sequence length="281" mass="30026">MPDIFWGRWELAQDMDGSAHQPRRPTHRSWNGISLFRADATAPGHLAPPGSRTTWVAHPPQSTLASDAGAQVRSTLERKSQFQRTLPKEQAVVPNVEYMRPSTQANLQVLEPVPGRDGEGPGYVAHQPRDHDPDGRGPWSWTHEKSSATVSLMLPTDSRNPFPRKGGQGGRRRAGMSPGSSCNLGRALTGPASNKPRRFPSHPHRHCARNGAGAGSAPRRPAGNVCGDRQHPAGNGADLAGLEAWPTLVLTIPGSHLLGAYAGSSAGPGWGECWATLSSAR</sequence>
<dbReference type="Proteomes" id="UP001638806">
    <property type="component" value="Unassembled WGS sequence"/>
</dbReference>
<evidence type="ECO:0000313" key="2">
    <source>
        <dbReference type="Proteomes" id="UP001638806"/>
    </source>
</evidence>